<dbReference type="GO" id="GO:0008081">
    <property type="term" value="F:phosphoric diester hydrolase activity"/>
    <property type="evidence" value="ECO:0007669"/>
    <property type="project" value="UniProtKB-ARBA"/>
</dbReference>
<accession>A0A2A7SEY1</accession>
<dbReference type="InterPro" id="IPR037522">
    <property type="entry name" value="HD_GYP_dom"/>
</dbReference>
<dbReference type="PROSITE" id="PS51832">
    <property type="entry name" value="HD_GYP"/>
    <property type="match status" value="1"/>
</dbReference>
<dbReference type="Proteomes" id="UP000220629">
    <property type="component" value="Unassembled WGS sequence"/>
</dbReference>
<sequence>MSDPIFDPDAGHAALRIFDSVRALAFIGDLSMGQPTDHSLRTAWLAARLAHAAGLTASVGDTVREVSLLRWSGCTANAAGFAEVFGDDIAIRSDMLESRPEATEAIVRAGAGAALMPLAQIHCEVSGEVARILGLSTQTETALRSIFETWDGSGVPGQLAREDVPIAVLVVALAGDLEVLSRAHGIEAALALIAQRAGQRYPAHLVETTARHAEPWLAELGRAAPADFELALATADMQRTSSAELIADVIDLKLPWMTGFSRAVAATAAECHARLASNAAARALVYRAGLIHGIGRAAVPNDVWNLPSTLPASAWEKVRLVPYWTERAGRQTGSLGEAAALASQAYERQDGSGYFRGVRGDMLSLEARVLAASLAWVALRSPRPWRAALDEDEAARCLREEVERGRLCGEAVGALVAQGAPVARRTARRGTAGPHLSARETEVLRVISRGASNKEAAQELTMSPSTVRTHVENVFRKLDCSTRAAATLKASSLGLI</sequence>
<reference evidence="4" key="1">
    <citation type="submission" date="2017-09" db="EMBL/GenBank/DDBJ databases">
        <title>FDA dAtabase for Regulatory Grade micrObial Sequences (FDA-ARGOS): Supporting development and validation of Infectious Disease Dx tests.</title>
        <authorList>
            <person name="Minogue T."/>
            <person name="Wolcott M."/>
            <person name="Wasieloski L."/>
            <person name="Aguilar W."/>
            <person name="Moore D."/>
            <person name="Tallon L."/>
            <person name="Sadzewicz L."/>
            <person name="Ott S."/>
            <person name="Zhao X."/>
            <person name="Nagaraj S."/>
            <person name="Vavikolanu K."/>
            <person name="Aluvathingal J."/>
            <person name="Nadendla S."/>
            <person name="Sichtig H."/>
        </authorList>
    </citation>
    <scope>NUCLEOTIDE SEQUENCE [LARGE SCALE GENOMIC DNA]</scope>
    <source>
        <strain evidence="4">FDAARGOS_390</strain>
    </source>
</reference>
<proteinExistence type="predicted"/>
<dbReference type="InterPro" id="IPR016032">
    <property type="entry name" value="Sig_transdc_resp-reg_C-effctor"/>
</dbReference>
<dbReference type="Pfam" id="PF00196">
    <property type="entry name" value="GerE"/>
    <property type="match status" value="1"/>
</dbReference>
<name>A0A2A7SEY1_BURGA</name>
<organism evidence="3 4">
    <name type="scientific">Burkholderia gladioli</name>
    <name type="common">Pseudomonas marginata</name>
    <name type="synonym">Phytomonas marginata</name>
    <dbReference type="NCBI Taxonomy" id="28095"/>
    <lineage>
        <taxon>Bacteria</taxon>
        <taxon>Pseudomonadati</taxon>
        <taxon>Pseudomonadota</taxon>
        <taxon>Betaproteobacteria</taxon>
        <taxon>Burkholderiales</taxon>
        <taxon>Burkholderiaceae</taxon>
        <taxon>Burkholderia</taxon>
    </lineage>
</organism>
<dbReference type="SMART" id="SM00421">
    <property type="entry name" value="HTH_LUXR"/>
    <property type="match status" value="1"/>
</dbReference>
<dbReference type="PROSITE" id="PS50043">
    <property type="entry name" value="HTH_LUXR_2"/>
    <property type="match status" value="1"/>
</dbReference>
<dbReference type="CDD" id="cd06170">
    <property type="entry name" value="LuxR_C_like"/>
    <property type="match status" value="1"/>
</dbReference>
<gene>
    <name evidence="3" type="ORF">CRM94_08185</name>
</gene>
<dbReference type="AlphaFoldDB" id="A0A2A7SEY1"/>
<comment type="caution">
    <text evidence="3">The sequence shown here is derived from an EMBL/GenBank/DDBJ whole genome shotgun (WGS) entry which is preliminary data.</text>
</comment>
<dbReference type="PANTHER" id="PTHR45228:SF5">
    <property type="entry name" value="CYCLIC DI-GMP PHOSPHODIESTERASE VC_1348-RELATED"/>
    <property type="match status" value="1"/>
</dbReference>
<dbReference type="RefSeq" id="WP_098151897.1">
    <property type="nucleotide sequence ID" value="NZ_CADEXJ010000002.1"/>
</dbReference>
<dbReference type="GO" id="GO:0003677">
    <property type="term" value="F:DNA binding"/>
    <property type="evidence" value="ECO:0007669"/>
    <property type="project" value="InterPro"/>
</dbReference>
<dbReference type="InterPro" id="IPR052020">
    <property type="entry name" value="Cyclic_di-GMP/3'3'-cGAMP_PDE"/>
</dbReference>
<dbReference type="CDD" id="cd00077">
    <property type="entry name" value="HDc"/>
    <property type="match status" value="1"/>
</dbReference>
<dbReference type="SUPFAM" id="SSF46894">
    <property type="entry name" value="C-terminal effector domain of the bipartite response regulators"/>
    <property type="match status" value="1"/>
</dbReference>
<evidence type="ECO:0000313" key="3">
    <source>
        <dbReference type="EMBL" id="PEH42121.1"/>
    </source>
</evidence>
<dbReference type="PANTHER" id="PTHR45228">
    <property type="entry name" value="CYCLIC DI-GMP PHOSPHODIESTERASE TM_0186-RELATED"/>
    <property type="match status" value="1"/>
</dbReference>
<evidence type="ECO:0000259" key="1">
    <source>
        <dbReference type="PROSITE" id="PS50043"/>
    </source>
</evidence>
<dbReference type="Gene3D" id="1.10.10.10">
    <property type="entry name" value="Winged helix-like DNA-binding domain superfamily/Winged helix DNA-binding domain"/>
    <property type="match status" value="1"/>
</dbReference>
<protein>
    <submittedName>
        <fullName evidence="3">LuxR family transcriptional regulator</fullName>
    </submittedName>
</protein>
<dbReference type="Pfam" id="PF13487">
    <property type="entry name" value="HD_5"/>
    <property type="match status" value="1"/>
</dbReference>
<dbReference type="InterPro" id="IPR003607">
    <property type="entry name" value="HD/PDEase_dom"/>
</dbReference>
<dbReference type="InterPro" id="IPR036388">
    <property type="entry name" value="WH-like_DNA-bd_sf"/>
</dbReference>
<dbReference type="EMBL" id="PDDY01000001">
    <property type="protein sequence ID" value="PEH42121.1"/>
    <property type="molecule type" value="Genomic_DNA"/>
</dbReference>
<feature type="domain" description="HD-GYP" evidence="2">
    <location>
        <begin position="228"/>
        <end position="430"/>
    </location>
</feature>
<dbReference type="InterPro" id="IPR000792">
    <property type="entry name" value="Tscrpt_reg_LuxR_C"/>
</dbReference>
<evidence type="ECO:0000313" key="4">
    <source>
        <dbReference type="Proteomes" id="UP000220629"/>
    </source>
</evidence>
<evidence type="ECO:0000259" key="2">
    <source>
        <dbReference type="PROSITE" id="PS51832"/>
    </source>
</evidence>
<dbReference type="Gene3D" id="1.10.3210.10">
    <property type="entry name" value="Hypothetical protein af1432"/>
    <property type="match status" value="2"/>
</dbReference>
<dbReference type="PRINTS" id="PR00038">
    <property type="entry name" value="HTHLUXR"/>
</dbReference>
<dbReference type="GO" id="GO:0006355">
    <property type="term" value="P:regulation of DNA-templated transcription"/>
    <property type="evidence" value="ECO:0007669"/>
    <property type="project" value="InterPro"/>
</dbReference>
<feature type="domain" description="HTH luxR-type" evidence="1">
    <location>
        <begin position="429"/>
        <end position="494"/>
    </location>
</feature>